<evidence type="ECO:0000256" key="1">
    <source>
        <dbReference type="SAM" id="Coils"/>
    </source>
</evidence>
<accession>A0A518N3D1</accession>
<dbReference type="EMBL" id="CP042218">
    <property type="protein sequence ID" value="QDW66443.1"/>
    <property type="molecule type" value="Genomic_DNA"/>
</dbReference>
<dbReference type="AlphaFoldDB" id="A0A518N3D1"/>
<protein>
    <submittedName>
        <fullName evidence="3">Helix-turn-helix transcriptional regulator</fullName>
    </submittedName>
</protein>
<dbReference type="SUPFAM" id="SSF47413">
    <property type="entry name" value="lambda repressor-like DNA-binding domains"/>
    <property type="match status" value="1"/>
</dbReference>
<feature type="coiled-coil region" evidence="1">
    <location>
        <begin position="31"/>
        <end position="58"/>
    </location>
</feature>
<dbReference type="PROSITE" id="PS50943">
    <property type="entry name" value="HTH_CROC1"/>
    <property type="match status" value="1"/>
</dbReference>
<evidence type="ECO:0000313" key="4">
    <source>
        <dbReference type="Proteomes" id="UP000316584"/>
    </source>
</evidence>
<dbReference type="SMART" id="SM00530">
    <property type="entry name" value="HTH_XRE"/>
    <property type="match status" value="1"/>
</dbReference>
<dbReference type="InterPro" id="IPR001387">
    <property type="entry name" value="Cro/C1-type_HTH"/>
</dbReference>
<keyword evidence="4" id="KW-1185">Reference proteome</keyword>
<dbReference type="RefSeq" id="WP_144891195.1">
    <property type="nucleotide sequence ID" value="NZ_CP042218.1"/>
</dbReference>
<name>A0A518N3D1_9GAMM</name>
<dbReference type="Proteomes" id="UP000316584">
    <property type="component" value="Chromosome"/>
</dbReference>
<dbReference type="KEGG" id="lug:FPZ22_05665"/>
<dbReference type="InterPro" id="IPR010982">
    <property type="entry name" value="Lambda_DNA-bd_dom_sf"/>
</dbReference>
<evidence type="ECO:0000313" key="3">
    <source>
        <dbReference type="EMBL" id="QDW66443.1"/>
    </source>
</evidence>
<dbReference type="Pfam" id="PF13560">
    <property type="entry name" value="HTH_31"/>
    <property type="match status" value="1"/>
</dbReference>
<proteinExistence type="predicted"/>
<evidence type="ECO:0000259" key="2">
    <source>
        <dbReference type="PROSITE" id="PS50943"/>
    </source>
</evidence>
<dbReference type="OrthoDB" id="5957380at2"/>
<reference evidence="3 4" key="1">
    <citation type="submission" date="2019-07" db="EMBL/GenBank/DDBJ databases">
        <title>Full genome sequence of Luteimonas sp. Gr-4.</title>
        <authorList>
            <person name="Im W.-T."/>
        </authorList>
    </citation>
    <scope>NUCLEOTIDE SEQUENCE [LARGE SCALE GENOMIC DNA]</scope>
    <source>
        <strain evidence="3 4">Gr-4</strain>
    </source>
</reference>
<gene>
    <name evidence="3" type="ORF">FPZ22_05665</name>
</gene>
<feature type="domain" description="HTH cro/C1-type" evidence="2">
    <location>
        <begin position="79"/>
        <end position="125"/>
    </location>
</feature>
<dbReference type="CDD" id="cd00093">
    <property type="entry name" value="HTH_XRE"/>
    <property type="match status" value="1"/>
</dbReference>
<dbReference type="GO" id="GO:0003677">
    <property type="term" value="F:DNA binding"/>
    <property type="evidence" value="ECO:0007669"/>
    <property type="project" value="InterPro"/>
</dbReference>
<keyword evidence="1" id="KW-0175">Coiled coil</keyword>
<dbReference type="Gene3D" id="1.10.260.40">
    <property type="entry name" value="lambda repressor-like DNA-binding domains"/>
    <property type="match status" value="1"/>
</dbReference>
<sequence length="142" mass="15414">MANLATALKAEITRLARKEVKTQTEALRKASAGYRRDIAALKREVAALERRLKSGTRAVKKAEAPAEEGQRVRFSLKGLKSHRAKLGLSAAEYGQLAGVSAQSIYNWEAGKTVPRQSQVQALAALRGMGKREAAKRLDDAAE</sequence>
<organism evidence="3 4">
    <name type="scientific">Luteimonas granuli</name>
    <dbReference type="NCBI Taxonomy" id="1176533"/>
    <lineage>
        <taxon>Bacteria</taxon>
        <taxon>Pseudomonadati</taxon>
        <taxon>Pseudomonadota</taxon>
        <taxon>Gammaproteobacteria</taxon>
        <taxon>Lysobacterales</taxon>
        <taxon>Lysobacteraceae</taxon>
        <taxon>Luteimonas</taxon>
    </lineage>
</organism>